<accession>A0AAD4R494</accession>
<dbReference type="InterPro" id="IPR019314">
    <property type="entry name" value="BORCS6"/>
</dbReference>
<dbReference type="GO" id="GO:0099078">
    <property type="term" value="C:BORC complex"/>
    <property type="evidence" value="ECO:0007669"/>
    <property type="project" value="TreeGrafter"/>
</dbReference>
<proteinExistence type="predicted"/>
<name>A0AAD4R494_9BILA</name>
<sequence length="210" mass="22741">MSSKQPSGDGTTASTSAPQRNDESAVLQNLEQRIRDLPNARSTTSSKADDRRTNSVQEATPMSSDDFAGTPKSPTHRYTNFRRAPSSELIPDAAVLIDLEAHARSISSNLDMVLRDIRGSLRGMSDVTLESSQIFSSAIGSSCDAVDASIKSTYTMLAKAEELNSSMEGVRKFSQQVRDIKRLLDLFETHFCHDSQSSGPQATANASPNP</sequence>
<gene>
    <name evidence="3" type="ORF">DdX_11864</name>
</gene>
<keyword evidence="4" id="KW-1185">Reference proteome</keyword>
<evidence type="ECO:0000256" key="1">
    <source>
        <dbReference type="SAM" id="MobiDB-lite"/>
    </source>
</evidence>
<dbReference type="Pfam" id="PF10157">
    <property type="entry name" value="BORCS6"/>
    <property type="match status" value="1"/>
</dbReference>
<comment type="caution">
    <text evidence="3">The sequence shown here is derived from an EMBL/GenBank/DDBJ whole genome shotgun (WGS) entry which is preliminary data.</text>
</comment>
<dbReference type="PANTHER" id="PTHR13440:SF7">
    <property type="entry name" value="BLOC-1 RELATED COMPLEX SUBUNIT 6"/>
    <property type="match status" value="1"/>
</dbReference>
<reference evidence="3" key="1">
    <citation type="submission" date="2022-01" db="EMBL/GenBank/DDBJ databases">
        <title>Genome Sequence Resource for Two Populations of Ditylenchus destructor, the Migratory Endoparasitic Phytonematode.</title>
        <authorList>
            <person name="Zhang H."/>
            <person name="Lin R."/>
            <person name="Xie B."/>
        </authorList>
    </citation>
    <scope>NUCLEOTIDE SEQUENCE</scope>
    <source>
        <strain evidence="3">BazhouSP</strain>
    </source>
</reference>
<feature type="compositionally biased region" description="Polar residues" evidence="1">
    <location>
        <begin position="1"/>
        <end position="19"/>
    </location>
</feature>
<feature type="region of interest" description="Disordered" evidence="1">
    <location>
        <begin position="1"/>
        <end position="79"/>
    </location>
</feature>
<dbReference type="InterPro" id="IPR046465">
    <property type="entry name" value="BORCS6_C"/>
</dbReference>
<evidence type="ECO:0000313" key="3">
    <source>
        <dbReference type="EMBL" id="KAI1708478.1"/>
    </source>
</evidence>
<evidence type="ECO:0000313" key="4">
    <source>
        <dbReference type="Proteomes" id="UP001201812"/>
    </source>
</evidence>
<dbReference type="EMBL" id="JAKKPZ010000035">
    <property type="protein sequence ID" value="KAI1708478.1"/>
    <property type="molecule type" value="Genomic_DNA"/>
</dbReference>
<feature type="domain" description="BLOC-1-related complex subunit 6 C-terminal helix" evidence="2">
    <location>
        <begin position="91"/>
        <end position="188"/>
    </location>
</feature>
<organism evidence="3 4">
    <name type="scientific">Ditylenchus destructor</name>
    <dbReference type="NCBI Taxonomy" id="166010"/>
    <lineage>
        <taxon>Eukaryota</taxon>
        <taxon>Metazoa</taxon>
        <taxon>Ecdysozoa</taxon>
        <taxon>Nematoda</taxon>
        <taxon>Chromadorea</taxon>
        <taxon>Rhabditida</taxon>
        <taxon>Tylenchina</taxon>
        <taxon>Tylenchomorpha</taxon>
        <taxon>Sphaerularioidea</taxon>
        <taxon>Anguinidae</taxon>
        <taxon>Anguininae</taxon>
        <taxon>Ditylenchus</taxon>
    </lineage>
</organism>
<dbReference type="GO" id="GO:0032418">
    <property type="term" value="P:lysosome localization"/>
    <property type="evidence" value="ECO:0007669"/>
    <property type="project" value="TreeGrafter"/>
</dbReference>
<feature type="compositionally biased region" description="Polar residues" evidence="1">
    <location>
        <begin position="54"/>
        <end position="63"/>
    </location>
</feature>
<dbReference type="AlphaFoldDB" id="A0AAD4R494"/>
<dbReference type="PANTHER" id="PTHR13440">
    <property type="entry name" value="BLOC-1 RELATED COMPLEX SUBUNIT 6"/>
    <property type="match status" value="1"/>
</dbReference>
<dbReference type="Proteomes" id="UP001201812">
    <property type="component" value="Unassembled WGS sequence"/>
</dbReference>
<protein>
    <submittedName>
        <fullName evidence="3">BLOC-1-related complex sub-unit 6 domain-containing protein</fullName>
    </submittedName>
</protein>
<evidence type="ECO:0000259" key="2">
    <source>
        <dbReference type="Pfam" id="PF10157"/>
    </source>
</evidence>